<evidence type="ECO:0000259" key="2">
    <source>
        <dbReference type="Pfam" id="PF01910"/>
    </source>
</evidence>
<evidence type="ECO:0000256" key="1">
    <source>
        <dbReference type="ARBA" id="ARBA00010272"/>
    </source>
</evidence>
<dbReference type="PANTHER" id="PTHR33777:SF1">
    <property type="entry name" value="UPF0045 PROTEIN ECM15"/>
    <property type="match status" value="1"/>
</dbReference>
<name>A0A136WFT6_9FIRM</name>
<gene>
    <name evidence="3" type="ORF">CLNEO_13350</name>
</gene>
<dbReference type="Proteomes" id="UP000070539">
    <property type="component" value="Unassembled WGS sequence"/>
</dbReference>
<feature type="domain" description="Thiamine-binding protein" evidence="2">
    <location>
        <begin position="7"/>
        <end position="96"/>
    </location>
</feature>
<sequence length="97" mass="10904">MYTTSIAIQVLPDISEMDKVCVIVDRVIEYIASTGCNYMVGPFETTIEGDIETLMEIVKRCQEIPVELGAPSTKSYVKIFHNPQGLLTIAEKTDKYR</sequence>
<reference evidence="3 4" key="1">
    <citation type="submission" date="2016-01" db="EMBL/GenBank/DDBJ databases">
        <title>Genome sequence of Clostridium neopropionicum X4, DSM-3847.</title>
        <authorList>
            <person name="Poehlein A."/>
            <person name="Beck M.H."/>
            <person name="Bengelsdorf F.R."/>
            <person name="Daniel R."/>
            <person name="Duerre P."/>
        </authorList>
    </citation>
    <scope>NUCLEOTIDE SEQUENCE [LARGE SCALE GENOMIC DNA]</scope>
    <source>
        <strain evidence="3 4">DSM-3847</strain>
    </source>
</reference>
<dbReference type="SUPFAM" id="SSF89957">
    <property type="entry name" value="MTH1187/YkoF-like"/>
    <property type="match status" value="1"/>
</dbReference>
<organism evidence="3 4">
    <name type="scientific">Anaerotignum neopropionicum</name>
    <dbReference type="NCBI Taxonomy" id="36847"/>
    <lineage>
        <taxon>Bacteria</taxon>
        <taxon>Bacillati</taxon>
        <taxon>Bacillota</taxon>
        <taxon>Clostridia</taxon>
        <taxon>Lachnospirales</taxon>
        <taxon>Anaerotignaceae</taxon>
        <taxon>Anaerotignum</taxon>
    </lineage>
</organism>
<dbReference type="PANTHER" id="PTHR33777">
    <property type="entry name" value="UPF0045 PROTEIN ECM15"/>
    <property type="match status" value="1"/>
</dbReference>
<protein>
    <recommendedName>
        <fullName evidence="2">Thiamine-binding protein domain-containing protein</fullName>
    </recommendedName>
</protein>
<dbReference type="InterPro" id="IPR029756">
    <property type="entry name" value="MTH1187/YkoF-like"/>
</dbReference>
<dbReference type="Gene3D" id="3.30.70.930">
    <property type="match status" value="1"/>
</dbReference>
<evidence type="ECO:0000313" key="3">
    <source>
        <dbReference type="EMBL" id="KXL53364.1"/>
    </source>
</evidence>
<dbReference type="EMBL" id="LRVM01000003">
    <property type="protein sequence ID" value="KXL53364.1"/>
    <property type="molecule type" value="Genomic_DNA"/>
</dbReference>
<dbReference type="GO" id="GO:0005829">
    <property type="term" value="C:cytosol"/>
    <property type="evidence" value="ECO:0007669"/>
    <property type="project" value="TreeGrafter"/>
</dbReference>
<dbReference type="OrthoDB" id="5886358at2"/>
<dbReference type="InterPro" id="IPR051614">
    <property type="entry name" value="UPF0045_domain"/>
</dbReference>
<dbReference type="STRING" id="36847.CLNEO_13350"/>
<dbReference type="InterPro" id="IPR002767">
    <property type="entry name" value="Thiamine_BP"/>
</dbReference>
<dbReference type="AlphaFoldDB" id="A0A136WFT6"/>
<comment type="caution">
    <text evidence="3">The sequence shown here is derived from an EMBL/GenBank/DDBJ whole genome shotgun (WGS) entry which is preliminary data.</text>
</comment>
<accession>A0A136WFT6</accession>
<proteinExistence type="inferred from homology"/>
<evidence type="ECO:0000313" key="4">
    <source>
        <dbReference type="Proteomes" id="UP000070539"/>
    </source>
</evidence>
<keyword evidence="4" id="KW-1185">Reference proteome</keyword>
<dbReference type="RefSeq" id="WP_066086332.1">
    <property type="nucleotide sequence ID" value="NZ_LRVM01000003.1"/>
</dbReference>
<comment type="similarity">
    <text evidence="1">Belongs to the UPF0045 family.</text>
</comment>
<dbReference type="Pfam" id="PF01910">
    <property type="entry name" value="Thiamine_BP"/>
    <property type="match status" value="1"/>
</dbReference>